<reference evidence="15" key="1">
    <citation type="submission" date="2019-05" db="EMBL/GenBank/DDBJ databases">
        <title>Annotation for the trematode Paragonimus heterotremus.</title>
        <authorList>
            <person name="Choi Y.-J."/>
        </authorList>
    </citation>
    <scope>NUCLEOTIDE SEQUENCE</scope>
    <source>
        <strain evidence="15">LC</strain>
    </source>
</reference>
<evidence type="ECO:0000313" key="15">
    <source>
        <dbReference type="EMBL" id="KAF5398935.1"/>
    </source>
</evidence>
<dbReference type="InterPro" id="IPR041667">
    <property type="entry name" value="Cupin_8"/>
</dbReference>
<dbReference type="Proteomes" id="UP000748531">
    <property type="component" value="Unassembled WGS sequence"/>
</dbReference>
<dbReference type="Pfam" id="PF13621">
    <property type="entry name" value="Cupin_8"/>
    <property type="match status" value="1"/>
</dbReference>
<comment type="cofactor">
    <cofactor evidence="1">
        <name>Fe(2+)</name>
        <dbReference type="ChEBI" id="CHEBI:29033"/>
    </cofactor>
</comment>
<keyword evidence="6" id="KW-0560">Oxidoreductase</keyword>
<evidence type="ECO:0000256" key="3">
    <source>
        <dbReference type="ARBA" id="ARBA00022723"/>
    </source>
</evidence>
<keyword evidence="12" id="KW-0131">Cell cycle</keyword>
<evidence type="ECO:0000256" key="11">
    <source>
        <dbReference type="ARBA" id="ARBA00023242"/>
    </source>
</evidence>
<evidence type="ECO:0000256" key="6">
    <source>
        <dbReference type="ARBA" id="ARBA00023002"/>
    </source>
</evidence>
<keyword evidence="4" id="KW-0156">Chromatin regulator</keyword>
<evidence type="ECO:0000256" key="8">
    <source>
        <dbReference type="ARBA" id="ARBA00023015"/>
    </source>
</evidence>
<organism evidence="15 16">
    <name type="scientific">Paragonimus heterotremus</name>
    <dbReference type="NCBI Taxonomy" id="100268"/>
    <lineage>
        <taxon>Eukaryota</taxon>
        <taxon>Metazoa</taxon>
        <taxon>Spiralia</taxon>
        <taxon>Lophotrochozoa</taxon>
        <taxon>Platyhelminthes</taxon>
        <taxon>Trematoda</taxon>
        <taxon>Digenea</taxon>
        <taxon>Plagiorchiida</taxon>
        <taxon>Troglotremata</taxon>
        <taxon>Troglotrematidae</taxon>
        <taxon>Paragonimus</taxon>
    </lineage>
</organism>
<dbReference type="GO" id="GO:0048511">
    <property type="term" value="P:rhythmic process"/>
    <property type="evidence" value="ECO:0007669"/>
    <property type="project" value="UniProtKB-KW"/>
</dbReference>
<dbReference type="EMBL" id="LUCH01004511">
    <property type="protein sequence ID" value="KAF5398935.1"/>
    <property type="molecule type" value="Genomic_DNA"/>
</dbReference>
<name>A0A8J4WPS9_9TREM</name>
<dbReference type="Gene3D" id="2.60.120.650">
    <property type="entry name" value="Cupin"/>
    <property type="match status" value="1"/>
</dbReference>
<protein>
    <recommendedName>
        <fullName evidence="13">JmjC domain-containing protein 5</fullName>
    </recommendedName>
</protein>
<dbReference type="InterPro" id="IPR003347">
    <property type="entry name" value="JmjC_dom"/>
</dbReference>
<keyword evidence="10" id="KW-0804">Transcription</keyword>
<evidence type="ECO:0000256" key="5">
    <source>
        <dbReference type="ARBA" id="ARBA00022964"/>
    </source>
</evidence>
<dbReference type="SMART" id="SM00558">
    <property type="entry name" value="JmjC"/>
    <property type="match status" value="1"/>
</dbReference>
<evidence type="ECO:0000256" key="9">
    <source>
        <dbReference type="ARBA" id="ARBA00023108"/>
    </source>
</evidence>
<evidence type="ECO:0000256" key="10">
    <source>
        <dbReference type="ARBA" id="ARBA00023163"/>
    </source>
</evidence>
<keyword evidence="7" id="KW-0408">Iron</keyword>
<dbReference type="SUPFAM" id="SSF51197">
    <property type="entry name" value="Clavaminate synthase-like"/>
    <property type="match status" value="1"/>
</dbReference>
<feature type="domain" description="JmjC" evidence="14">
    <location>
        <begin position="271"/>
        <end position="447"/>
    </location>
</feature>
<dbReference type="Pfam" id="PF24472">
    <property type="entry name" value="ARM_KDM8_N"/>
    <property type="match status" value="1"/>
</dbReference>
<dbReference type="GO" id="GO:0046872">
    <property type="term" value="F:metal ion binding"/>
    <property type="evidence" value="ECO:0007669"/>
    <property type="project" value="UniProtKB-KW"/>
</dbReference>
<proteinExistence type="predicted"/>
<dbReference type="PROSITE" id="PS51184">
    <property type="entry name" value="JMJC"/>
    <property type="match status" value="1"/>
</dbReference>
<dbReference type="OrthoDB" id="47172at2759"/>
<dbReference type="PANTHER" id="PTHR12461">
    <property type="entry name" value="HYPOXIA-INDUCIBLE FACTOR 1 ALPHA INHIBITOR-RELATED"/>
    <property type="match status" value="1"/>
</dbReference>
<evidence type="ECO:0000256" key="4">
    <source>
        <dbReference type="ARBA" id="ARBA00022853"/>
    </source>
</evidence>
<evidence type="ECO:0000256" key="13">
    <source>
        <dbReference type="ARBA" id="ARBA00049800"/>
    </source>
</evidence>
<keyword evidence="16" id="KW-1185">Reference proteome</keyword>
<dbReference type="GO" id="GO:0005634">
    <property type="term" value="C:nucleus"/>
    <property type="evidence" value="ECO:0007669"/>
    <property type="project" value="UniProtKB-SubCell"/>
</dbReference>
<gene>
    <name evidence="15" type="ORF">PHET_07939</name>
</gene>
<evidence type="ECO:0000256" key="2">
    <source>
        <dbReference type="ARBA" id="ARBA00004123"/>
    </source>
</evidence>
<sequence length="447" mass="51497">MFKQIHLFADNLAPTRDQLLTLLATDRSKLGASVFENYEELVDVYEARALSTQDFHQHSLFLLEYVWEKLHTGHWKNVASCWRVLYASVRLIRALYSVYKLDSSFSRTDIIDHLKLALEDLDYGLLMGCPIFDNVLSTLASSLHNQLTCLEPIPERPRDVMAFASVSSSKVPTLNDICCSMDMELTPLERIYRPSLERFQELLRVGRPFILTGAMTHWPACRVESERAWSIEYWRHKVGYRLVPIELGPRYTDESWGQDLMTINRFIDEFVVPVSQNGLANGPPIGYLAQHQLFLQIPELGEDVYTPDYCLINGEEFCEESSVDSNVWFGPANTISPLHHDSDRANLLTQIAGRKYIVLYPASETPYLYPHPEPMLCNTSQVDVEHPDWKEYPQFLRANGFHGILESGEMVFIPPRCWHYIRSLSVSFSVNFWWNVASELIPPWPEG</sequence>
<keyword evidence="5" id="KW-0223">Dioxygenase</keyword>
<dbReference type="AlphaFoldDB" id="A0A8J4WPS9"/>
<dbReference type="PANTHER" id="PTHR12461:SF106">
    <property type="entry name" value="BIFUNCTIONAL PEPTIDASE AND ARGINYL-HYDROXYLASE JMJD5"/>
    <property type="match status" value="1"/>
</dbReference>
<keyword evidence="8" id="KW-0805">Transcription regulation</keyword>
<evidence type="ECO:0000259" key="14">
    <source>
        <dbReference type="PROSITE" id="PS51184"/>
    </source>
</evidence>
<comment type="subcellular location">
    <subcellularLocation>
        <location evidence="2">Nucleus</location>
    </subcellularLocation>
</comment>
<evidence type="ECO:0000313" key="16">
    <source>
        <dbReference type="Proteomes" id="UP000748531"/>
    </source>
</evidence>
<keyword evidence="3" id="KW-0479">Metal-binding</keyword>
<dbReference type="GO" id="GO:0051864">
    <property type="term" value="F:histone H3K36 demethylase activity"/>
    <property type="evidence" value="ECO:0007669"/>
    <property type="project" value="TreeGrafter"/>
</dbReference>
<dbReference type="InterPro" id="IPR056520">
    <property type="entry name" value="ARM_KDM8_N"/>
</dbReference>
<keyword evidence="11" id="KW-0539">Nucleus</keyword>
<accession>A0A8J4WPS9</accession>
<comment type="caution">
    <text evidence="15">The sequence shown here is derived from an EMBL/GenBank/DDBJ whole genome shotgun (WGS) entry which is preliminary data.</text>
</comment>
<evidence type="ECO:0000256" key="12">
    <source>
        <dbReference type="ARBA" id="ARBA00023306"/>
    </source>
</evidence>
<evidence type="ECO:0000256" key="1">
    <source>
        <dbReference type="ARBA" id="ARBA00001954"/>
    </source>
</evidence>
<keyword evidence="9" id="KW-0090">Biological rhythms</keyword>
<evidence type="ECO:0000256" key="7">
    <source>
        <dbReference type="ARBA" id="ARBA00023004"/>
    </source>
</evidence>